<evidence type="ECO:0000256" key="10">
    <source>
        <dbReference type="SAM" id="MobiDB-lite"/>
    </source>
</evidence>
<dbReference type="GO" id="GO:0004650">
    <property type="term" value="F:polygalacturonase activity"/>
    <property type="evidence" value="ECO:0007669"/>
    <property type="project" value="InterPro"/>
</dbReference>
<evidence type="ECO:0000256" key="7">
    <source>
        <dbReference type="ARBA" id="ARBA00023316"/>
    </source>
</evidence>
<evidence type="ECO:0000256" key="8">
    <source>
        <dbReference type="PROSITE-ProRule" id="PRU10052"/>
    </source>
</evidence>
<evidence type="ECO:0000256" key="5">
    <source>
        <dbReference type="ARBA" id="ARBA00022801"/>
    </source>
</evidence>
<dbReference type="InterPro" id="IPR011050">
    <property type="entry name" value="Pectin_lyase_fold/virulence"/>
</dbReference>
<evidence type="ECO:0000256" key="9">
    <source>
        <dbReference type="RuleBase" id="RU361169"/>
    </source>
</evidence>
<dbReference type="Gene3D" id="2.160.20.10">
    <property type="entry name" value="Single-stranded right-handed beta-helix, Pectin lyase-like"/>
    <property type="match status" value="1"/>
</dbReference>
<organism evidence="12 13">
    <name type="scientific">Vicia faba</name>
    <name type="common">Broad bean</name>
    <name type="synonym">Faba vulgaris</name>
    <dbReference type="NCBI Taxonomy" id="3906"/>
    <lineage>
        <taxon>Eukaryota</taxon>
        <taxon>Viridiplantae</taxon>
        <taxon>Streptophyta</taxon>
        <taxon>Embryophyta</taxon>
        <taxon>Tracheophyta</taxon>
        <taxon>Spermatophyta</taxon>
        <taxon>Magnoliopsida</taxon>
        <taxon>eudicotyledons</taxon>
        <taxon>Gunneridae</taxon>
        <taxon>Pentapetalae</taxon>
        <taxon>rosids</taxon>
        <taxon>fabids</taxon>
        <taxon>Fabales</taxon>
        <taxon>Fabaceae</taxon>
        <taxon>Papilionoideae</taxon>
        <taxon>50 kb inversion clade</taxon>
        <taxon>NPAAA clade</taxon>
        <taxon>Hologalegina</taxon>
        <taxon>IRL clade</taxon>
        <taxon>Fabeae</taxon>
        <taxon>Vicia</taxon>
    </lineage>
</organism>
<sequence>MRHSPILILLFSIYFLTLFLSLEARHHSHTKHKHYSHSHNPPSEISIPPSPLPSPYTSAPPPYTSAPPPLPSPYTSAPPPYTSAPPPLPSPYTSAPPPYTSAPPPLPSPYTSAPPPYTSAPPPLPSPYTSPPPPYTSAPPPLPSTYTSPPPPPPLEEPPSPPPTSDHNNCQNVSGVFDVRTFGAIGDGITDDTESFKMAWDTACQSELPLNFIIVPSGFSFIVQSTIFTGPCQGGLVLKVDGTLMTPDGPESWPKNNSRRQWLVFYRINGMSLEGSGTIDGRGQKWWDLPCKPHKGPNGTTLPGPCDSPVAIRFFLSSNLTVKGLRIKNSPQFHFRFDGCQTVYVESIIITAPALSPNTDGIHIENTNDVKIYNSIVSNGDDCVSIGTGCFDVDIKNITCGPGHGISIGSLGNHNSKACVSNITVRESTIKMSDNGVRIKTWQGGSGSVSGVTFKNIHMDTVKNPLIIDQFYCLSNDCSNKTSAVFVSDIVYTSIKGTYDIKHPPIHFACSDSVPCTNLTLSDVELLPSQGDILSDAFCWNAYGNSETLTIPPVFCLLDGIPQSISDNDIGQCR</sequence>
<dbReference type="SUPFAM" id="SSF51126">
    <property type="entry name" value="Pectin lyase-like"/>
    <property type="match status" value="1"/>
</dbReference>
<keyword evidence="3" id="KW-0134">Cell wall</keyword>
<feature type="active site" evidence="8">
    <location>
        <position position="404"/>
    </location>
</feature>
<evidence type="ECO:0000256" key="6">
    <source>
        <dbReference type="ARBA" id="ARBA00023295"/>
    </source>
</evidence>
<evidence type="ECO:0000313" key="13">
    <source>
        <dbReference type="Proteomes" id="UP001157006"/>
    </source>
</evidence>
<feature type="compositionally biased region" description="Pro residues" evidence="10">
    <location>
        <begin position="48"/>
        <end position="164"/>
    </location>
</feature>
<comment type="subcellular location">
    <subcellularLocation>
        <location evidence="1">Secreted</location>
        <location evidence="1">Cell wall</location>
    </subcellularLocation>
</comment>
<dbReference type="PROSITE" id="PS00502">
    <property type="entry name" value="POLYGALACTURONASE"/>
    <property type="match status" value="1"/>
</dbReference>
<evidence type="ECO:0000256" key="3">
    <source>
        <dbReference type="ARBA" id="ARBA00022512"/>
    </source>
</evidence>
<dbReference type="PANTHER" id="PTHR31375">
    <property type="match status" value="1"/>
</dbReference>
<keyword evidence="5 9" id="KW-0378">Hydrolase</keyword>
<feature type="chain" id="PRO_5043773986" description="Polygalacturonase" evidence="11">
    <location>
        <begin position="25"/>
        <end position="574"/>
    </location>
</feature>
<dbReference type="InterPro" id="IPR000743">
    <property type="entry name" value="Glyco_hydro_28"/>
</dbReference>
<keyword evidence="4" id="KW-0964">Secreted</keyword>
<dbReference type="Pfam" id="PF00295">
    <property type="entry name" value="Glyco_hydro_28"/>
    <property type="match status" value="1"/>
</dbReference>
<dbReference type="AlphaFoldDB" id="A0AAV0ZZB3"/>
<dbReference type="PRINTS" id="PR01217">
    <property type="entry name" value="PRICHEXTENSN"/>
</dbReference>
<dbReference type="GO" id="GO:0005975">
    <property type="term" value="P:carbohydrate metabolic process"/>
    <property type="evidence" value="ECO:0007669"/>
    <property type="project" value="InterPro"/>
</dbReference>
<feature type="signal peptide" evidence="11">
    <location>
        <begin position="1"/>
        <end position="24"/>
    </location>
</feature>
<keyword evidence="7" id="KW-0961">Cell wall biogenesis/degradation</keyword>
<evidence type="ECO:0000256" key="4">
    <source>
        <dbReference type="ARBA" id="ARBA00022525"/>
    </source>
</evidence>
<reference evidence="12 13" key="1">
    <citation type="submission" date="2023-01" db="EMBL/GenBank/DDBJ databases">
        <authorList>
            <person name="Kreplak J."/>
        </authorList>
    </citation>
    <scope>NUCLEOTIDE SEQUENCE [LARGE SCALE GENOMIC DNA]</scope>
</reference>
<keyword evidence="6 9" id="KW-0326">Glycosidase</keyword>
<evidence type="ECO:0000256" key="2">
    <source>
        <dbReference type="ARBA" id="ARBA00008834"/>
    </source>
</evidence>
<evidence type="ECO:0000256" key="11">
    <source>
        <dbReference type="SAM" id="SignalP"/>
    </source>
</evidence>
<dbReference type="Proteomes" id="UP001157006">
    <property type="component" value="Chromosome 3"/>
</dbReference>
<dbReference type="EMBL" id="OX451738">
    <property type="protein sequence ID" value="CAI8603665.1"/>
    <property type="molecule type" value="Genomic_DNA"/>
</dbReference>
<gene>
    <name evidence="12" type="ORF">VFH_III096680</name>
</gene>
<dbReference type="InterPro" id="IPR006626">
    <property type="entry name" value="PbH1"/>
</dbReference>
<dbReference type="FunFam" id="2.160.20.10:FF:000012">
    <property type="entry name" value="Polygalacturonase At1g48100 family"/>
    <property type="match status" value="1"/>
</dbReference>
<protein>
    <recommendedName>
        <fullName evidence="14">Polygalacturonase</fullName>
    </recommendedName>
</protein>
<evidence type="ECO:0000256" key="1">
    <source>
        <dbReference type="ARBA" id="ARBA00004191"/>
    </source>
</evidence>
<evidence type="ECO:0008006" key="14">
    <source>
        <dbReference type="Google" id="ProtNLM"/>
    </source>
</evidence>
<feature type="region of interest" description="Disordered" evidence="10">
    <location>
        <begin position="31"/>
        <end position="172"/>
    </location>
</feature>
<name>A0AAV0ZZB3_VICFA</name>
<dbReference type="SMART" id="SM00710">
    <property type="entry name" value="PbH1"/>
    <property type="match status" value="5"/>
</dbReference>
<keyword evidence="13" id="KW-1185">Reference proteome</keyword>
<comment type="similarity">
    <text evidence="2 9">Belongs to the glycosyl hydrolase 28 family.</text>
</comment>
<keyword evidence="11" id="KW-0732">Signal</keyword>
<accession>A0AAV0ZZB3</accession>
<dbReference type="GO" id="GO:0071555">
    <property type="term" value="P:cell wall organization"/>
    <property type="evidence" value="ECO:0007669"/>
    <property type="project" value="UniProtKB-KW"/>
</dbReference>
<dbReference type="InterPro" id="IPR012334">
    <property type="entry name" value="Pectin_lyas_fold"/>
</dbReference>
<feature type="compositionally biased region" description="Low complexity" evidence="10">
    <location>
        <begin position="38"/>
        <end position="47"/>
    </location>
</feature>
<evidence type="ECO:0000313" key="12">
    <source>
        <dbReference type="EMBL" id="CAI8603665.1"/>
    </source>
</evidence>
<proteinExistence type="inferred from homology"/>